<name>A0ABU8RS33_9SPHN</name>
<evidence type="ECO:0000256" key="6">
    <source>
        <dbReference type="ARBA" id="ARBA00022723"/>
    </source>
</evidence>
<reference evidence="15 16" key="1">
    <citation type="submission" date="2024-03" db="EMBL/GenBank/DDBJ databases">
        <authorList>
            <person name="Jo J.-H."/>
        </authorList>
    </citation>
    <scope>NUCLEOTIDE SEQUENCE [LARGE SCALE GENOMIC DNA]</scope>
    <source>
        <strain evidence="15 16">PS1R-30</strain>
    </source>
</reference>
<comment type="function">
    <text evidence="12">RNA polymerase that catalyzes the synthesis of short RNA molecules used as primers for DNA polymerase during DNA replication.</text>
</comment>
<keyword evidence="16" id="KW-1185">Reference proteome</keyword>
<comment type="caution">
    <text evidence="15">The sequence shown here is derived from an EMBL/GenBank/DDBJ whole genome shotgun (WGS) entry which is preliminary data.</text>
</comment>
<dbReference type="Gene3D" id="3.90.580.10">
    <property type="entry name" value="Zinc finger, CHC2-type domain"/>
    <property type="match status" value="1"/>
</dbReference>
<dbReference type="NCBIfam" id="TIGR01391">
    <property type="entry name" value="dnaG"/>
    <property type="match status" value="1"/>
</dbReference>
<dbReference type="InterPro" id="IPR013264">
    <property type="entry name" value="DNAG_N"/>
</dbReference>
<dbReference type="InterPro" id="IPR002694">
    <property type="entry name" value="Znf_CHC2"/>
</dbReference>
<keyword evidence="5 12" id="KW-0235">DNA replication</keyword>
<dbReference type="Pfam" id="PF13662">
    <property type="entry name" value="Toprim_4"/>
    <property type="match status" value="1"/>
</dbReference>
<comment type="domain">
    <text evidence="12">Contains an N-terminal zinc-binding domain, a central core domain that contains the primase activity, and a C-terminal DnaB-binding domain.</text>
</comment>
<dbReference type="InterPro" id="IPR006295">
    <property type="entry name" value="DNA_primase_DnaG"/>
</dbReference>
<feature type="compositionally biased region" description="Polar residues" evidence="13">
    <location>
        <begin position="428"/>
        <end position="438"/>
    </location>
</feature>
<dbReference type="Gene3D" id="3.40.1360.10">
    <property type="match status" value="1"/>
</dbReference>
<dbReference type="HAMAP" id="MF_00974">
    <property type="entry name" value="DNA_primase_DnaG"/>
    <property type="match status" value="1"/>
</dbReference>
<evidence type="ECO:0000256" key="12">
    <source>
        <dbReference type="HAMAP-Rule" id="MF_00974"/>
    </source>
</evidence>
<sequence length="637" mass="70448">MSLSPQWLDELRSRITLSSVVQRTTRLTKAGREFKACCPFHNEKSPSFYVNDEKGFYHCFGCGVHGDAIRWMTDQRGLSFMDAVKELAAEAGIDVPAPDPRMAKQAEQRDSLHDVMAATQAWFVESLAASEGTKARAYLATRGFDAHTLQRFGFGYAPEARQALKGALSQFPEAKLIEAGLRIAVDDKEPYDRFRGRLMLPIEDARGRVIAFGGRILDKDKKDAPKYLNSPDTPLFDKGRTLYNLHRASPASRQTGRVIVVEGYMDVVALSAAGFHESVAPLGTALTERQIEMLWRLVETPILCFDGDAAGQRAAMRAVTRALPLLRPAHSLRIVRMPSGLDPDDLIKRDGPRAMEDVLSKAQSLLDTLWEHERDSVPLNTPEDKAGLKARLLAHVETIADQDIRGLYKRELMDRFSEFAYPPRQPRDQGSWQSNGQGQRRDSGKWRDKNRSPFAGPSPSGNAARLRHATSGGARDALSAAILVGLIRFPGEIARHAEALARCPGLDPRFDLLLDASDHGQALESDMLATILVRQGQAMPSSMDYGGMRFGFLSLDATPAQACAEMAQAIELLVERPALETALMDATERLNREFTDEAYAEQQRLLKRKLEFESRLGQMASARAALPSGDASKTMAE</sequence>
<organism evidence="15 16">
    <name type="scientific">Novosphingobium anseongense</name>
    <dbReference type="NCBI Taxonomy" id="3133436"/>
    <lineage>
        <taxon>Bacteria</taxon>
        <taxon>Pseudomonadati</taxon>
        <taxon>Pseudomonadota</taxon>
        <taxon>Alphaproteobacteria</taxon>
        <taxon>Sphingomonadales</taxon>
        <taxon>Sphingomonadaceae</taxon>
        <taxon>Novosphingobium</taxon>
    </lineage>
</organism>
<keyword evidence="4 12" id="KW-0548">Nucleotidyltransferase</keyword>
<evidence type="ECO:0000256" key="8">
    <source>
        <dbReference type="ARBA" id="ARBA00022833"/>
    </source>
</evidence>
<evidence type="ECO:0000256" key="3">
    <source>
        <dbReference type="ARBA" id="ARBA00022679"/>
    </source>
</evidence>
<keyword evidence="1 12" id="KW-0240">DNA-directed RNA polymerase</keyword>
<dbReference type="InterPro" id="IPR036977">
    <property type="entry name" value="DNA_primase_Znf_CHC2"/>
</dbReference>
<dbReference type="RefSeq" id="WP_339585719.1">
    <property type="nucleotide sequence ID" value="NZ_JBBHJZ010000001.1"/>
</dbReference>
<dbReference type="SUPFAM" id="SSF56731">
    <property type="entry name" value="DNA primase core"/>
    <property type="match status" value="1"/>
</dbReference>
<evidence type="ECO:0000259" key="14">
    <source>
        <dbReference type="PROSITE" id="PS50880"/>
    </source>
</evidence>
<keyword evidence="7 12" id="KW-0863">Zinc-finger</keyword>
<dbReference type="Gene3D" id="3.90.980.10">
    <property type="entry name" value="DNA primase, catalytic core, N-terminal domain"/>
    <property type="match status" value="1"/>
</dbReference>
<dbReference type="InterPro" id="IPR037068">
    <property type="entry name" value="DNA_primase_core_N_sf"/>
</dbReference>
<evidence type="ECO:0000256" key="5">
    <source>
        <dbReference type="ARBA" id="ARBA00022705"/>
    </source>
</evidence>
<dbReference type="InterPro" id="IPR030846">
    <property type="entry name" value="DnaG_bac"/>
</dbReference>
<dbReference type="SMART" id="SM00493">
    <property type="entry name" value="TOPRIM"/>
    <property type="match status" value="1"/>
</dbReference>
<comment type="subunit">
    <text evidence="12">Monomer. Interacts with DnaB.</text>
</comment>
<keyword evidence="10 12" id="KW-0238">DNA-binding</keyword>
<evidence type="ECO:0000256" key="9">
    <source>
        <dbReference type="ARBA" id="ARBA00022842"/>
    </source>
</evidence>
<keyword evidence="9" id="KW-0460">Magnesium</keyword>
<dbReference type="SMART" id="SM00400">
    <property type="entry name" value="ZnF_CHCC"/>
    <property type="match status" value="1"/>
</dbReference>
<comment type="cofactor">
    <cofactor evidence="12">
        <name>Zn(2+)</name>
        <dbReference type="ChEBI" id="CHEBI:29105"/>
    </cofactor>
    <text evidence="12">Binds 1 zinc ion per monomer.</text>
</comment>
<evidence type="ECO:0000256" key="13">
    <source>
        <dbReference type="SAM" id="MobiDB-lite"/>
    </source>
</evidence>
<feature type="zinc finger region" description="CHC2-type" evidence="12">
    <location>
        <begin position="38"/>
        <end position="62"/>
    </location>
</feature>
<dbReference type="InterPro" id="IPR034151">
    <property type="entry name" value="TOPRIM_DnaG_bac"/>
</dbReference>
<keyword evidence="2 12" id="KW-0639">Primosome</keyword>
<dbReference type="Pfam" id="PF08275">
    <property type="entry name" value="DNAG_N"/>
    <property type="match status" value="1"/>
</dbReference>
<evidence type="ECO:0000256" key="7">
    <source>
        <dbReference type="ARBA" id="ARBA00022771"/>
    </source>
</evidence>
<dbReference type="Proteomes" id="UP001361239">
    <property type="component" value="Unassembled WGS sequence"/>
</dbReference>
<comment type="catalytic activity">
    <reaction evidence="12">
        <text>ssDNA + n NTP = ssDNA/pppN(pN)n-1 hybrid + (n-1) diphosphate.</text>
        <dbReference type="EC" id="2.7.7.101"/>
    </reaction>
</comment>
<keyword evidence="11 12" id="KW-0804">Transcription</keyword>
<evidence type="ECO:0000256" key="1">
    <source>
        <dbReference type="ARBA" id="ARBA00022478"/>
    </source>
</evidence>
<dbReference type="PANTHER" id="PTHR30313">
    <property type="entry name" value="DNA PRIMASE"/>
    <property type="match status" value="1"/>
</dbReference>
<evidence type="ECO:0000256" key="11">
    <source>
        <dbReference type="ARBA" id="ARBA00023163"/>
    </source>
</evidence>
<gene>
    <name evidence="12 15" type="primary">dnaG</name>
    <name evidence="15" type="ORF">WG901_04030</name>
</gene>
<dbReference type="InterPro" id="IPR050219">
    <property type="entry name" value="DnaG_primase"/>
</dbReference>
<dbReference type="InterPro" id="IPR006171">
    <property type="entry name" value="TOPRIM_dom"/>
</dbReference>
<keyword evidence="3 12" id="KW-0808">Transferase</keyword>
<feature type="domain" description="Toprim" evidence="14">
    <location>
        <begin position="256"/>
        <end position="338"/>
    </location>
</feature>
<evidence type="ECO:0000256" key="4">
    <source>
        <dbReference type="ARBA" id="ARBA00022695"/>
    </source>
</evidence>
<dbReference type="EC" id="2.7.7.101" evidence="12"/>
<protein>
    <recommendedName>
        <fullName evidence="12">DNA primase</fullName>
        <ecNumber evidence="12">2.7.7.101</ecNumber>
    </recommendedName>
</protein>
<evidence type="ECO:0000313" key="15">
    <source>
        <dbReference type="EMBL" id="MEJ5975788.1"/>
    </source>
</evidence>
<comment type="similarity">
    <text evidence="12">Belongs to the DnaG primase family.</text>
</comment>
<dbReference type="SUPFAM" id="SSF57783">
    <property type="entry name" value="Zinc beta-ribbon"/>
    <property type="match status" value="1"/>
</dbReference>
<dbReference type="Pfam" id="PF01807">
    <property type="entry name" value="Zn_ribbon_DnaG"/>
    <property type="match status" value="1"/>
</dbReference>
<dbReference type="EMBL" id="JBBHJZ010000001">
    <property type="protein sequence ID" value="MEJ5975788.1"/>
    <property type="molecule type" value="Genomic_DNA"/>
</dbReference>
<accession>A0ABU8RS33</accession>
<dbReference type="CDD" id="cd03364">
    <property type="entry name" value="TOPRIM_DnaG_primases"/>
    <property type="match status" value="1"/>
</dbReference>
<keyword evidence="8 12" id="KW-0862">Zinc</keyword>
<evidence type="ECO:0000256" key="2">
    <source>
        <dbReference type="ARBA" id="ARBA00022515"/>
    </source>
</evidence>
<proteinExistence type="inferred from homology"/>
<feature type="compositionally biased region" description="Basic and acidic residues" evidence="13">
    <location>
        <begin position="439"/>
        <end position="451"/>
    </location>
</feature>
<keyword evidence="6 12" id="KW-0479">Metal-binding</keyword>
<evidence type="ECO:0000256" key="10">
    <source>
        <dbReference type="ARBA" id="ARBA00023125"/>
    </source>
</evidence>
<dbReference type="PANTHER" id="PTHR30313:SF2">
    <property type="entry name" value="DNA PRIMASE"/>
    <property type="match status" value="1"/>
</dbReference>
<dbReference type="PROSITE" id="PS50880">
    <property type="entry name" value="TOPRIM"/>
    <property type="match status" value="1"/>
</dbReference>
<feature type="region of interest" description="Disordered" evidence="13">
    <location>
        <begin position="420"/>
        <end position="469"/>
    </location>
</feature>
<evidence type="ECO:0000313" key="16">
    <source>
        <dbReference type="Proteomes" id="UP001361239"/>
    </source>
</evidence>